<name>A0A140DTX3_9FIRM</name>
<evidence type="ECO:0000256" key="3">
    <source>
        <dbReference type="ARBA" id="ARBA00022571"/>
    </source>
</evidence>
<dbReference type="GO" id="GO:0042450">
    <property type="term" value="P:L-arginine biosynthetic process via ornithine"/>
    <property type="evidence" value="ECO:0007669"/>
    <property type="project" value="UniProtKB-UniRule"/>
</dbReference>
<dbReference type="OrthoDB" id="9769623at2"/>
<feature type="domain" description="Fumarate lyase N-terminal" evidence="7">
    <location>
        <begin position="7"/>
        <end position="302"/>
    </location>
</feature>
<dbReference type="AlphaFoldDB" id="A0A140DTX3"/>
<dbReference type="InterPro" id="IPR000362">
    <property type="entry name" value="Fumarate_lyase_fam"/>
</dbReference>
<dbReference type="FunFam" id="1.10.275.10:FF:000002">
    <property type="entry name" value="Argininosuccinate lyase"/>
    <property type="match status" value="1"/>
</dbReference>
<gene>
    <name evidence="6" type="primary">argH</name>
    <name evidence="9" type="ORF">AALO17_09660</name>
</gene>
<keyword evidence="3 6" id="KW-0055">Arginine biosynthesis</keyword>
<dbReference type="Gene3D" id="1.10.40.30">
    <property type="entry name" value="Fumarase/aspartase (C-terminal domain)"/>
    <property type="match status" value="1"/>
</dbReference>
<evidence type="ECO:0000259" key="7">
    <source>
        <dbReference type="Pfam" id="PF00206"/>
    </source>
</evidence>
<dbReference type="PATRIC" id="fig|1702221.3.peg.935"/>
<dbReference type="GO" id="GO:0004056">
    <property type="term" value="F:argininosuccinate lyase activity"/>
    <property type="evidence" value="ECO:0007669"/>
    <property type="project" value="UniProtKB-UniRule"/>
</dbReference>
<dbReference type="KEGG" id="fro:AALO17_09660"/>
<dbReference type="STRING" id="1702221.AALO17_09660"/>
<dbReference type="PANTHER" id="PTHR43814">
    <property type="entry name" value="ARGININOSUCCINATE LYASE"/>
    <property type="match status" value="1"/>
</dbReference>
<dbReference type="Pfam" id="PF00206">
    <property type="entry name" value="Lyase_1"/>
    <property type="match status" value="1"/>
</dbReference>
<dbReference type="PANTHER" id="PTHR43814:SF1">
    <property type="entry name" value="ARGININOSUCCINATE LYASE"/>
    <property type="match status" value="1"/>
</dbReference>
<dbReference type="PRINTS" id="PR00149">
    <property type="entry name" value="FUMRATELYASE"/>
</dbReference>
<dbReference type="NCBIfam" id="TIGR00838">
    <property type="entry name" value="argH"/>
    <property type="match status" value="1"/>
</dbReference>
<dbReference type="FunFam" id="1.20.200.10:FF:000015">
    <property type="entry name" value="argininosuccinate lyase isoform X2"/>
    <property type="match status" value="1"/>
</dbReference>
<dbReference type="InterPro" id="IPR008948">
    <property type="entry name" value="L-Aspartase-like"/>
</dbReference>
<comment type="catalytic activity">
    <reaction evidence="6">
        <text>2-(N(omega)-L-arginino)succinate = fumarate + L-arginine</text>
        <dbReference type="Rhea" id="RHEA:24020"/>
        <dbReference type="ChEBI" id="CHEBI:29806"/>
        <dbReference type="ChEBI" id="CHEBI:32682"/>
        <dbReference type="ChEBI" id="CHEBI:57472"/>
        <dbReference type="EC" id="4.3.2.1"/>
    </reaction>
</comment>
<dbReference type="PRINTS" id="PR00145">
    <property type="entry name" value="ARGSUCLYASE"/>
</dbReference>
<keyword evidence="4 6" id="KW-0028">Amino-acid biosynthesis</keyword>
<dbReference type="InterPro" id="IPR024083">
    <property type="entry name" value="Fumarase/histidase_N"/>
</dbReference>
<dbReference type="InterPro" id="IPR009049">
    <property type="entry name" value="Argininosuccinate_lyase"/>
</dbReference>
<dbReference type="InterPro" id="IPR029419">
    <property type="entry name" value="Arg_succ_lyase_C"/>
</dbReference>
<dbReference type="HAMAP" id="MF_00006">
    <property type="entry name" value="Arg_succ_lyase"/>
    <property type="match status" value="1"/>
</dbReference>
<evidence type="ECO:0000256" key="1">
    <source>
        <dbReference type="ARBA" id="ARBA00004941"/>
    </source>
</evidence>
<proteinExistence type="inferred from homology"/>
<comment type="pathway">
    <text evidence="1 6">Amino-acid biosynthesis; L-arginine biosynthesis; L-arginine from L-ornithine and carbamoyl phosphate: step 3/3.</text>
</comment>
<dbReference type="SUPFAM" id="SSF48557">
    <property type="entry name" value="L-aspartase-like"/>
    <property type="match status" value="1"/>
</dbReference>
<reference evidence="9 10" key="1">
    <citation type="journal article" date="2016" name="Gut Pathog.">
        <title>Whole genome sequencing of "Faecalibaculum rodentium" ALO17, isolated from C57BL/6J laboratory mouse feces.</title>
        <authorList>
            <person name="Lim S."/>
            <person name="Chang D.H."/>
            <person name="Ahn S."/>
            <person name="Kim B.C."/>
        </authorList>
    </citation>
    <scope>NUCLEOTIDE SEQUENCE [LARGE SCALE GENOMIC DNA]</scope>
    <source>
        <strain evidence="9 10">Alo17</strain>
    </source>
</reference>
<comment type="subcellular location">
    <subcellularLocation>
        <location evidence="6">Cytoplasm</location>
    </subcellularLocation>
</comment>
<dbReference type="Gene3D" id="1.10.275.10">
    <property type="entry name" value="Fumarase/aspartase (N-terminal domain)"/>
    <property type="match status" value="1"/>
</dbReference>
<comment type="similarity">
    <text evidence="6">Belongs to the lyase 1 family. Argininosuccinate lyase subfamily.</text>
</comment>
<keyword evidence="5 6" id="KW-0456">Lyase</keyword>
<organism evidence="9 10">
    <name type="scientific">Faecalibaculum rodentium</name>
    <dbReference type="NCBI Taxonomy" id="1702221"/>
    <lineage>
        <taxon>Bacteria</taxon>
        <taxon>Bacillati</taxon>
        <taxon>Bacillota</taxon>
        <taxon>Erysipelotrichia</taxon>
        <taxon>Erysipelotrichales</taxon>
        <taxon>Erysipelotrichaceae</taxon>
        <taxon>Faecalibaculum</taxon>
    </lineage>
</organism>
<evidence type="ECO:0000256" key="5">
    <source>
        <dbReference type="ARBA" id="ARBA00023239"/>
    </source>
</evidence>
<dbReference type="EMBL" id="CP011391">
    <property type="protein sequence ID" value="AMK54100.1"/>
    <property type="molecule type" value="Genomic_DNA"/>
</dbReference>
<dbReference type="InterPro" id="IPR020557">
    <property type="entry name" value="Fumarate_lyase_CS"/>
</dbReference>
<evidence type="ECO:0000256" key="2">
    <source>
        <dbReference type="ARBA" id="ARBA00012338"/>
    </source>
</evidence>
<evidence type="ECO:0000256" key="4">
    <source>
        <dbReference type="ARBA" id="ARBA00022605"/>
    </source>
</evidence>
<dbReference type="InterPro" id="IPR022761">
    <property type="entry name" value="Fumarate_lyase_N"/>
</dbReference>
<dbReference type="Proteomes" id="UP000069771">
    <property type="component" value="Chromosome"/>
</dbReference>
<dbReference type="Gene3D" id="1.20.200.10">
    <property type="entry name" value="Fumarase/aspartase (Central domain)"/>
    <property type="match status" value="1"/>
</dbReference>
<sequence>MAKLWAGRFSKTTDETVNDFNSSIPFDNRLYAQDIRGSLAHSDMLARQGIITREDRDAIHQGLTEILAAMDAGEIGFDPAQYEDIHMCVEQLLTEKIGDAGKRLHTGRSRNDQVALDMRMYVREEAGHIHDQVLHLIDVITDVAQNNTETIMPGYTHLQRAQPVTFAYILLAYVSMLKRDARRLENTLEVLDECPLGSGALAGTTYPLDRHFTAETLGFSRPCDNAMDGVSDRDYCLEFLSDLSILMMHLSRLSEEVISWCSWEFKFIELDDAFSTGSSIMPQKKNPDICELVRGKTGRVYGDLMTLLTVMKGLPLAYDKDMQEDKECVFDAIDTVSMCLKVLPDMLSTMTVLTENMAAAGRRGFINATDCADYLTKKGMPFRDAYKLTGGLVARCIREGRTLEQLSLEELQEESPLFDEGFYAAVDLLNAVKRRNTWGGPSPEQTQEQIALAREFVKNHRKQD</sequence>
<keyword evidence="10" id="KW-1185">Reference proteome</keyword>
<dbReference type="RefSeq" id="WP_067556026.1">
    <property type="nucleotide sequence ID" value="NZ_CAMNXC010000107.1"/>
</dbReference>
<dbReference type="Pfam" id="PF14698">
    <property type="entry name" value="ASL_C2"/>
    <property type="match status" value="1"/>
</dbReference>
<feature type="domain" description="Argininosuccinate lyase C-terminal" evidence="8">
    <location>
        <begin position="365"/>
        <end position="433"/>
    </location>
</feature>
<dbReference type="FunFam" id="1.10.40.30:FF:000001">
    <property type="entry name" value="Argininosuccinate lyase"/>
    <property type="match status" value="1"/>
</dbReference>
<dbReference type="EC" id="4.3.2.1" evidence="2 6"/>
<evidence type="ECO:0000259" key="8">
    <source>
        <dbReference type="Pfam" id="PF14698"/>
    </source>
</evidence>
<evidence type="ECO:0000313" key="9">
    <source>
        <dbReference type="EMBL" id="AMK54100.1"/>
    </source>
</evidence>
<accession>A0A140DTX3</accession>
<evidence type="ECO:0000256" key="6">
    <source>
        <dbReference type="HAMAP-Rule" id="MF_00006"/>
    </source>
</evidence>
<dbReference type="GO" id="GO:0005829">
    <property type="term" value="C:cytosol"/>
    <property type="evidence" value="ECO:0007669"/>
    <property type="project" value="TreeGrafter"/>
</dbReference>
<evidence type="ECO:0000313" key="10">
    <source>
        <dbReference type="Proteomes" id="UP000069771"/>
    </source>
</evidence>
<keyword evidence="6" id="KW-0963">Cytoplasm</keyword>
<dbReference type="GeneID" id="78477751"/>
<dbReference type="PROSITE" id="PS00163">
    <property type="entry name" value="FUMARATE_LYASES"/>
    <property type="match status" value="1"/>
</dbReference>
<dbReference type="CDD" id="cd01359">
    <property type="entry name" value="Argininosuccinate_lyase"/>
    <property type="match status" value="1"/>
</dbReference>
<dbReference type="UniPathway" id="UPA00068">
    <property type="reaction ID" value="UER00114"/>
</dbReference>
<protein>
    <recommendedName>
        <fullName evidence="2 6">Argininosuccinate lyase</fullName>
        <shortName evidence="6">ASAL</shortName>
        <ecNumber evidence="2 6">4.3.2.1</ecNumber>
    </recommendedName>
    <alternativeName>
        <fullName evidence="6">Arginosuccinase</fullName>
    </alternativeName>
</protein>